<dbReference type="InterPro" id="IPR002110">
    <property type="entry name" value="Ankyrin_rpt"/>
</dbReference>
<comment type="caution">
    <text evidence="5">The sequence shown here is derived from an EMBL/GenBank/DDBJ whole genome shotgun (WGS) entry which is preliminary data.</text>
</comment>
<proteinExistence type="predicted"/>
<keyword evidence="2 3" id="KW-0040">ANK repeat</keyword>
<dbReference type="EMBL" id="MVGC01000031">
    <property type="protein sequence ID" value="RJE26040.1"/>
    <property type="molecule type" value="Genomic_DNA"/>
</dbReference>
<reference evidence="6" key="1">
    <citation type="submission" date="2017-02" db="EMBL/GenBank/DDBJ databases">
        <authorList>
            <person name="Tafer H."/>
            <person name="Lopandic K."/>
        </authorList>
    </citation>
    <scope>NUCLEOTIDE SEQUENCE [LARGE SCALE GENOMIC DNA]</scope>
    <source>
        <strain evidence="6">CBS 366.77</strain>
    </source>
</reference>
<dbReference type="SMART" id="SM00248">
    <property type="entry name" value="ANK"/>
    <property type="match status" value="10"/>
</dbReference>
<evidence type="ECO:0000256" key="2">
    <source>
        <dbReference type="ARBA" id="ARBA00023043"/>
    </source>
</evidence>
<dbReference type="OrthoDB" id="20872at2759"/>
<feature type="repeat" description="ANK" evidence="3">
    <location>
        <begin position="344"/>
        <end position="376"/>
    </location>
</feature>
<dbReference type="PROSITE" id="PS50297">
    <property type="entry name" value="ANK_REP_REGION"/>
    <property type="match status" value="7"/>
</dbReference>
<feature type="repeat" description="ANK" evidence="3">
    <location>
        <begin position="185"/>
        <end position="218"/>
    </location>
</feature>
<feature type="repeat" description="ANK" evidence="3">
    <location>
        <begin position="377"/>
        <end position="402"/>
    </location>
</feature>
<dbReference type="AlphaFoldDB" id="A0A3A2ZTJ8"/>
<dbReference type="Pfam" id="PF12796">
    <property type="entry name" value="Ank_2"/>
    <property type="match status" value="2"/>
</dbReference>
<dbReference type="PROSITE" id="PS50088">
    <property type="entry name" value="ANK_REPEAT"/>
    <property type="match status" value="7"/>
</dbReference>
<dbReference type="Pfam" id="PF13857">
    <property type="entry name" value="Ank_5"/>
    <property type="match status" value="1"/>
</dbReference>
<feature type="repeat" description="ANK" evidence="3">
    <location>
        <begin position="219"/>
        <end position="251"/>
    </location>
</feature>
<organism evidence="5 6">
    <name type="scientific">Aspergillus sclerotialis</name>
    <dbReference type="NCBI Taxonomy" id="2070753"/>
    <lineage>
        <taxon>Eukaryota</taxon>
        <taxon>Fungi</taxon>
        <taxon>Dikarya</taxon>
        <taxon>Ascomycota</taxon>
        <taxon>Pezizomycotina</taxon>
        <taxon>Eurotiomycetes</taxon>
        <taxon>Eurotiomycetidae</taxon>
        <taxon>Eurotiales</taxon>
        <taxon>Aspergillaceae</taxon>
        <taxon>Aspergillus</taxon>
        <taxon>Aspergillus subgen. Polypaecilum</taxon>
    </lineage>
</organism>
<name>A0A3A2ZTJ8_9EURO</name>
<gene>
    <name evidence="5" type="ORF">PHISCL_01642</name>
</gene>
<dbReference type="PANTHER" id="PTHR24126">
    <property type="entry name" value="ANKYRIN REPEAT, PH AND SEC7 DOMAIN CONTAINING PROTEIN SECG-RELATED"/>
    <property type="match status" value="1"/>
</dbReference>
<evidence type="ECO:0000313" key="5">
    <source>
        <dbReference type="EMBL" id="RJE26040.1"/>
    </source>
</evidence>
<dbReference type="PANTHER" id="PTHR24126:SF14">
    <property type="entry name" value="ANK_REP_REGION DOMAIN-CONTAINING PROTEIN"/>
    <property type="match status" value="1"/>
</dbReference>
<sequence>MKLARTLNPKHLFRHPKRADQARVVQPSPTVIVDGGSGGEKHKTPQTSSQEKPNKTTAFFNAVQKNQPDQLSSLLNSVDINTQDTQGNTALHIAIRNRSYECIDKLLKRTCNVNTKNAAGETPFQLALSLGWPDLLKKLLDRGAEDVTGVNEKGETALHMLSAYSENIIRVFLENGVDPNVQDNEGNTVLHLVAKRRDAVSVFKILLEFGVDVGVLNHEGRNALHVAAFHNNAKLVLLLKERGLDINTTDHEGNTALHLAAARRSDEVVRYLLELEEIQIYARNRDGMTPLEKALSGNSRVRQVKGSRRPDSENAITVHAGVGDPVLLRLLLKAGVDVDAKDPEGRSAFHTAILENDKKSLQILLDHGGDVTVENRNGHTPAKLAAMRGKYDMVTMLVRYGSRHPPRVLKVYDPAVFEGLMEWEVLNWE</sequence>
<dbReference type="PRINTS" id="PR01415">
    <property type="entry name" value="ANKYRIN"/>
</dbReference>
<feature type="repeat" description="ANK" evidence="3">
    <location>
        <begin position="252"/>
        <end position="274"/>
    </location>
</feature>
<dbReference type="Pfam" id="PF00023">
    <property type="entry name" value="Ank"/>
    <property type="match status" value="1"/>
</dbReference>
<evidence type="ECO:0000256" key="1">
    <source>
        <dbReference type="ARBA" id="ARBA00022737"/>
    </source>
</evidence>
<feature type="repeat" description="ANK" evidence="3">
    <location>
        <begin position="119"/>
        <end position="145"/>
    </location>
</feature>
<accession>A0A3A2ZTJ8</accession>
<protein>
    <submittedName>
        <fullName evidence="5">Ankyrin repeat protein</fullName>
    </submittedName>
</protein>
<dbReference type="SUPFAM" id="SSF48403">
    <property type="entry name" value="Ankyrin repeat"/>
    <property type="match status" value="1"/>
</dbReference>
<dbReference type="InterPro" id="IPR036770">
    <property type="entry name" value="Ankyrin_rpt-contain_sf"/>
</dbReference>
<keyword evidence="6" id="KW-1185">Reference proteome</keyword>
<evidence type="ECO:0000256" key="3">
    <source>
        <dbReference type="PROSITE-ProRule" id="PRU00023"/>
    </source>
</evidence>
<evidence type="ECO:0000313" key="6">
    <source>
        <dbReference type="Proteomes" id="UP000266188"/>
    </source>
</evidence>
<keyword evidence="1" id="KW-0677">Repeat</keyword>
<feature type="region of interest" description="Disordered" evidence="4">
    <location>
        <begin position="1"/>
        <end position="53"/>
    </location>
</feature>
<feature type="repeat" description="ANK" evidence="3">
    <location>
        <begin position="86"/>
        <end position="118"/>
    </location>
</feature>
<dbReference type="Proteomes" id="UP000266188">
    <property type="component" value="Unassembled WGS sequence"/>
</dbReference>
<evidence type="ECO:0000256" key="4">
    <source>
        <dbReference type="SAM" id="MobiDB-lite"/>
    </source>
</evidence>
<dbReference type="STRING" id="2070753.A0A3A2ZTJ8"/>
<dbReference type="Gene3D" id="1.25.40.20">
    <property type="entry name" value="Ankyrin repeat-containing domain"/>
    <property type="match status" value="3"/>
</dbReference>